<dbReference type="EnsemblPlants" id="Pp3c2_37630V3.4">
    <property type="protein sequence ID" value="Pp3c2_37630V3.4"/>
    <property type="gene ID" value="Pp3c2_37630"/>
</dbReference>
<feature type="short sequence motif" description="GXGXXG" evidence="3">
    <location>
        <begin position="94"/>
        <end position="99"/>
    </location>
</feature>
<evidence type="ECO:0000256" key="2">
    <source>
        <dbReference type="ARBA" id="ARBA00023098"/>
    </source>
</evidence>
<dbReference type="RefSeq" id="XP_024366095.1">
    <property type="nucleotide sequence ID" value="XM_024510327.2"/>
</dbReference>
<dbReference type="FunCoup" id="A0A2K1L4K1">
    <property type="interactions" value="540"/>
</dbReference>
<dbReference type="GO" id="GO:0016042">
    <property type="term" value="P:lipid catabolic process"/>
    <property type="evidence" value="ECO:0007669"/>
    <property type="project" value="UniProtKB-UniRule"/>
</dbReference>
<feature type="compositionally biased region" description="Basic and acidic residues" evidence="5">
    <location>
        <begin position="532"/>
        <end position="541"/>
    </location>
</feature>
<dbReference type="Gramene" id="Pp3c2_37630V3.3">
    <property type="protein sequence ID" value="Pp3c2_37630V3.3"/>
    <property type="gene ID" value="Pp3c2_37630"/>
</dbReference>
<reference evidence="7 9" key="1">
    <citation type="journal article" date="2008" name="Science">
        <title>The Physcomitrella genome reveals evolutionary insights into the conquest of land by plants.</title>
        <authorList>
            <person name="Rensing S."/>
            <person name="Lang D."/>
            <person name="Zimmer A."/>
            <person name="Terry A."/>
            <person name="Salamov A."/>
            <person name="Shapiro H."/>
            <person name="Nishiyama T."/>
            <person name="Perroud P.-F."/>
            <person name="Lindquist E."/>
            <person name="Kamisugi Y."/>
            <person name="Tanahashi T."/>
            <person name="Sakakibara K."/>
            <person name="Fujita T."/>
            <person name="Oishi K."/>
            <person name="Shin-I T."/>
            <person name="Kuroki Y."/>
            <person name="Toyoda A."/>
            <person name="Suzuki Y."/>
            <person name="Hashimoto A."/>
            <person name="Yamaguchi K."/>
            <person name="Sugano A."/>
            <person name="Kohara Y."/>
            <person name="Fujiyama A."/>
            <person name="Anterola A."/>
            <person name="Aoki S."/>
            <person name="Ashton N."/>
            <person name="Barbazuk W.B."/>
            <person name="Barker E."/>
            <person name="Bennetzen J."/>
            <person name="Bezanilla M."/>
            <person name="Blankenship R."/>
            <person name="Cho S.H."/>
            <person name="Dutcher S."/>
            <person name="Estelle M."/>
            <person name="Fawcett J.A."/>
            <person name="Gundlach H."/>
            <person name="Hanada K."/>
            <person name="Heyl A."/>
            <person name="Hicks K.A."/>
            <person name="Hugh J."/>
            <person name="Lohr M."/>
            <person name="Mayer K."/>
            <person name="Melkozernov A."/>
            <person name="Murata T."/>
            <person name="Nelson D."/>
            <person name="Pils B."/>
            <person name="Prigge M."/>
            <person name="Reiss B."/>
            <person name="Renner T."/>
            <person name="Rombauts S."/>
            <person name="Rushton P."/>
            <person name="Sanderfoot A."/>
            <person name="Schween G."/>
            <person name="Shiu S.-H."/>
            <person name="Stueber K."/>
            <person name="Theodoulou F.L."/>
            <person name="Tu H."/>
            <person name="Van de Peer Y."/>
            <person name="Verrier P.J."/>
            <person name="Waters E."/>
            <person name="Wood A."/>
            <person name="Yang L."/>
            <person name="Cove D."/>
            <person name="Cuming A."/>
            <person name="Hasebe M."/>
            <person name="Lucas S."/>
            <person name="Mishler D.B."/>
            <person name="Reski R."/>
            <person name="Grigoriev I."/>
            <person name="Quatrano R.S."/>
            <person name="Boore J.L."/>
        </authorList>
    </citation>
    <scope>NUCLEOTIDE SEQUENCE [LARGE SCALE GENOMIC DNA]</scope>
    <source>
        <strain evidence="8 9">cv. Gransden 2004</strain>
    </source>
</reference>
<dbReference type="EnsemblPlants" id="Pp3c2_37630V3.5">
    <property type="protein sequence ID" value="Pp3c2_37630V3.5"/>
    <property type="gene ID" value="Pp3c2_37630"/>
</dbReference>
<dbReference type="InterPro" id="IPR016035">
    <property type="entry name" value="Acyl_Trfase/lysoPLipase"/>
</dbReference>
<feature type="region of interest" description="Disordered" evidence="5">
    <location>
        <begin position="460"/>
        <end position="588"/>
    </location>
</feature>
<evidence type="ECO:0000256" key="5">
    <source>
        <dbReference type="SAM" id="MobiDB-lite"/>
    </source>
</evidence>
<keyword evidence="9" id="KW-1185">Reference proteome</keyword>
<dbReference type="PANTHER" id="PTHR32176">
    <property type="entry name" value="XYLOSE ISOMERASE"/>
    <property type="match status" value="1"/>
</dbReference>
<dbReference type="GeneID" id="112277688"/>
<reference evidence="8" key="3">
    <citation type="submission" date="2020-12" db="UniProtKB">
        <authorList>
            <consortium name="EnsemblPlants"/>
        </authorList>
    </citation>
    <scope>IDENTIFICATION</scope>
</reference>
<protein>
    <recommendedName>
        <fullName evidence="4">Patatin</fullName>
        <ecNumber evidence="4">3.1.1.-</ecNumber>
    </recommendedName>
</protein>
<comment type="domain">
    <text evidence="4">The nitrogen atoms of the two glycine residues in the GGXR motif define the oxyanion hole, and stabilize the oxyanion that forms during the nucleophilic attack by the catalytic serine during substrate cleavage.</text>
</comment>
<dbReference type="Gramene" id="Pp3c2_37630V3.1">
    <property type="protein sequence ID" value="Pp3c2_37630V3.1"/>
    <property type="gene ID" value="Pp3c2_37630"/>
</dbReference>
<feature type="short sequence motif" description="GXSXG" evidence="3">
    <location>
        <begin position="132"/>
        <end position="136"/>
    </location>
</feature>
<dbReference type="Gene3D" id="3.40.1090.10">
    <property type="entry name" value="Cytosolic phospholipase A2 catalytic domain"/>
    <property type="match status" value="1"/>
</dbReference>
<dbReference type="PaxDb" id="3218-PP1S1_128V6.1"/>
<dbReference type="EnsemblPlants" id="Pp3c2_37630V3.2">
    <property type="protein sequence ID" value="Pp3c2_37630V3.2"/>
    <property type="gene ID" value="Pp3c2_37630"/>
</dbReference>
<keyword evidence="2 3" id="KW-0443">Lipid metabolism</keyword>
<evidence type="ECO:0000313" key="9">
    <source>
        <dbReference type="Proteomes" id="UP000006727"/>
    </source>
</evidence>
<feature type="short sequence motif" description="DGA/G" evidence="3">
    <location>
        <begin position="287"/>
        <end position="289"/>
    </location>
</feature>
<comment type="similarity">
    <text evidence="1 4">Belongs to the patatin family.</text>
</comment>
<name>A0A2K1L4K1_PHYPA</name>
<evidence type="ECO:0000313" key="7">
    <source>
        <dbReference type="EMBL" id="PNR60960.1"/>
    </source>
</evidence>
<dbReference type="Gramene" id="Pp3c2_37630V3.2">
    <property type="protein sequence ID" value="Pp3c2_37630V3.2"/>
    <property type="gene ID" value="Pp3c2_37630"/>
</dbReference>
<dbReference type="PANTHER" id="PTHR32176:SF92">
    <property type="entry name" value="XYLOSE ISOMERASE"/>
    <property type="match status" value="1"/>
</dbReference>
<proteinExistence type="inferred from homology"/>
<dbReference type="GO" id="GO:0047372">
    <property type="term" value="F:monoacylglycerol lipase activity"/>
    <property type="evidence" value="ECO:0000318"/>
    <property type="project" value="GO_Central"/>
</dbReference>
<dbReference type="PROSITE" id="PS51635">
    <property type="entry name" value="PNPLA"/>
    <property type="match status" value="1"/>
</dbReference>
<keyword evidence="3 4" id="KW-0442">Lipid degradation</keyword>
<dbReference type="EC" id="3.1.1.-" evidence="4"/>
<reference evidence="7 9" key="2">
    <citation type="journal article" date="2018" name="Plant J.">
        <title>The Physcomitrella patens chromosome-scale assembly reveals moss genome structure and evolution.</title>
        <authorList>
            <person name="Lang D."/>
            <person name="Ullrich K.K."/>
            <person name="Murat F."/>
            <person name="Fuchs J."/>
            <person name="Jenkins J."/>
            <person name="Haas F.B."/>
            <person name="Piednoel M."/>
            <person name="Gundlach H."/>
            <person name="Van Bel M."/>
            <person name="Meyberg R."/>
            <person name="Vives C."/>
            <person name="Morata J."/>
            <person name="Symeonidi A."/>
            <person name="Hiss M."/>
            <person name="Muchero W."/>
            <person name="Kamisugi Y."/>
            <person name="Saleh O."/>
            <person name="Blanc G."/>
            <person name="Decker E.L."/>
            <person name="van Gessel N."/>
            <person name="Grimwood J."/>
            <person name="Hayes R.D."/>
            <person name="Graham S.W."/>
            <person name="Gunter L.E."/>
            <person name="McDaniel S.F."/>
            <person name="Hoernstein S.N.W."/>
            <person name="Larsson A."/>
            <person name="Li F.W."/>
            <person name="Perroud P.F."/>
            <person name="Phillips J."/>
            <person name="Ranjan P."/>
            <person name="Rokshar D.S."/>
            <person name="Rothfels C.J."/>
            <person name="Schneider L."/>
            <person name="Shu S."/>
            <person name="Stevenson D.W."/>
            <person name="Thummler F."/>
            <person name="Tillich M."/>
            <person name="Villarreal Aguilar J.C."/>
            <person name="Widiez T."/>
            <person name="Wong G.K."/>
            <person name="Wymore A."/>
            <person name="Zhang Y."/>
            <person name="Zimmer A.D."/>
            <person name="Quatrano R.S."/>
            <person name="Mayer K.F.X."/>
            <person name="Goodstein D."/>
            <person name="Casacuberta J.M."/>
            <person name="Vandepoele K."/>
            <person name="Reski R."/>
            <person name="Cuming A.C."/>
            <person name="Tuskan G.A."/>
            <person name="Maumus F."/>
            <person name="Salse J."/>
            <person name="Schmutz J."/>
            <person name="Rensing S.A."/>
        </authorList>
    </citation>
    <scope>NUCLEOTIDE SEQUENCE [LARGE SCALE GENOMIC DNA]</scope>
    <source>
        <strain evidence="8 9">cv. Gransden 2004</strain>
    </source>
</reference>
<evidence type="ECO:0000256" key="1">
    <source>
        <dbReference type="ARBA" id="ARBA00010240"/>
    </source>
</evidence>
<feature type="region of interest" description="Disordered" evidence="5">
    <location>
        <begin position="653"/>
        <end position="683"/>
    </location>
</feature>
<evidence type="ECO:0000313" key="8">
    <source>
        <dbReference type="EnsemblPlants" id="Pp3c2_37630V3.1"/>
    </source>
</evidence>
<organism evidence="7">
    <name type="scientific">Physcomitrium patens</name>
    <name type="common">Spreading-leaved earth moss</name>
    <name type="synonym">Physcomitrella patens</name>
    <dbReference type="NCBI Taxonomy" id="3218"/>
    <lineage>
        <taxon>Eukaryota</taxon>
        <taxon>Viridiplantae</taxon>
        <taxon>Streptophyta</taxon>
        <taxon>Embryophyta</taxon>
        <taxon>Bryophyta</taxon>
        <taxon>Bryophytina</taxon>
        <taxon>Bryopsida</taxon>
        <taxon>Funariidae</taxon>
        <taxon>Funariales</taxon>
        <taxon>Funariaceae</taxon>
        <taxon>Physcomitrium</taxon>
    </lineage>
</organism>
<feature type="active site" description="Nucleophile" evidence="3">
    <location>
        <position position="134"/>
    </location>
</feature>
<dbReference type="GO" id="GO:0004620">
    <property type="term" value="F:phospholipase activity"/>
    <property type="evidence" value="ECO:0000318"/>
    <property type="project" value="GO_Central"/>
</dbReference>
<feature type="active site" description="Proton acceptor" evidence="3">
    <location>
        <position position="287"/>
    </location>
</feature>
<dbReference type="AlphaFoldDB" id="A0A2K1L4K1"/>
<accession>A0A2K1L4K1</accession>
<feature type="domain" description="PNPLA" evidence="6">
    <location>
        <begin position="90"/>
        <end position="300"/>
    </location>
</feature>
<dbReference type="Gramene" id="Pp3c2_37630V3.4">
    <property type="protein sequence ID" value="Pp3c2_37630V3.4"/>
    <property type="gene ID" value="Pp3c2_37630"/>
</dbReference>
<gene>
    <name evidence="8" type="primary">LOC112277688</name>
    <name evidence="7" type="ORF">PHYPA_003753</name>
</gene>
<dbReference type="EnsemblPlants" id="Pp3c2_37630V3.3">
    <property type="protein sequence ID" value="Pp3c2_37630V3.3"/>
    <property type="gene ID" value="Pp3c2_37630"/>
</dbReference>
<dbReference type="EnsemblPlants" id="Pp3c2_37630V3.1">
    <property type="protein sequence ID" value="Pp3c2_37630V3.1"/>
    <property type="gene ID" value="Pp3c2_37630"/>
</dbReference>
<dbReference type="KEGG" id="ppp:112277688"/>
<dbReference type="Gramene" id="Pp3c2_37630V3.5">
    <property type="protein sequence ID" value="Pp3c2_37630V3.5"/>
    <property type="gene ID" value="Pp3c2_37630"/>
</dbReference>
<sequence length="731" mass="80676">MKDTTNSVYLNELDLQNGAAYDHSSCWSHPLWQSSLSIRHLKHPTHWHDVQCGKTPRTPRVSLGTKHPGTPGKFVTTEPTGSWGRRITILSIDGGGVRGVIPSTILEELEACLQELDGSDARIVDYFDLIAGTSTGGLITAMLAAPSKENPKRPMFTCPEVTQLYKKFATRIFPRPRGPFGKIRKNLKSLTGPKYQPDDLDSLLLEYFDDNTWLRGMLTNVIIPAFDIKIQQPVFFSSARAQADPLENPPLRYVCRATSAAPTYFPPVSFTLIDQSQNVSREFNMIDGGVAVNNPTYVAITQAIKEVRAGGMCSERVKYQGYDDLLVLSLGTGNEVSTFDSDEVAKWGAVKWMVHGGETPLLDMVFNASSDMVDYNLNIVFETQDSSKNYLRITTDNLEGSAKSLDDSSQSNMDSLVKTAKELLDENVKERNFSTGKLVDIPHGGKNREALQTFAKFLSQERKARTKSPPSTTQPAAEPAAPASSPPIVAPTTESKSEPKAKTNIEPAPAKKKPIVDTSEATDFAKLIGRAPPKDQSKPKPESGSVKPDSNEKPPTEPAPSLAAEAKVSQPAPDSAQPKTAVEMVTESQVERQERAYVTFPYYASQAFFDNPFESTTTTAIHGQNIVYDAPQAFYDPQEPLYSNYSYSQPESYRESYSESQPYPQSEPFSQPSFLKSAHSGSTFSEYNDSNHSSYTYFDDSCQSFYPSVQTSSSKPASGSTRYEDYFNIFS</sequence>
<dbReference type="InterPro" id="IPR002641">
    <property type="entry name" value="PNPLA_dom"/>
</dbReference>
<dbReference type="FunFam" id="3.40.1090.10:FF:000064">
    <property type="entry name" value="Patatin"/>
    <property type="match status" value="1"/>
</dbReference>
<evidence type="ECO:0000256" key="4">
    <source>
        <dbReference type="RuleBase" id="RU361262"/>
    </source>
</evidence>
<feature type="region of interest" description="Disordered" evidence="5">
    <location>
        <begin position="53"/>
        <end position="78"/>
    </location>
</feature>
<feature type="compositionally biased region" description="Low complexity" evidence="5">
    <location>
        <begin position="468"/>
        <end position="483"/>
    </location>
</feature>
<feature type="compositionally biased region" description="Polar residues" evidence="5">
    <location>
        <begin position="658"/>
        <end position="683"/>
    </location>
</feature>
<dbReference type="Pfam" id="PF01734">
    <property type="entry name" value="Patatin"/>
    <property type="match status" value="1"/>
</dbReference>
<comment type="function">
    <text evidence="4">Lipolytic acyl hydrolase (LAH).</text>
</comment>
<dbReference type="CDD" id="cd07214">
    <property type="entry name" value="Pat17_isozyme_like"/>
    <property type="match status" value="1"/>
</dbReference>
<keyword evidence="3 4" id="KW-0378">Hydrolase</keyword>
<dbReference type="Proteomes" id="UP000006727">
    <property type="component" value="Chromosome 2"/>
</dbReference>
<dbReference type="EMBL" id="ABEU02000002">
    <property type="protein sequence ID" value="PNR60960.1"/>
    <property type="molecule type" value="Genomic_DNA"/>
</dbReference>
<evidence type="ECO:0000256" key="3">
    <source>
        <dbReference type="PROSITE-ProRule" id="PRU01161"/>
    </source>
</evidence>
<dbReference type="SUPFAM" id="SSF52151">
    <property type="entry name" value="FabD/lysophospholipase-like"/>
    <property type="match status" value="1"/>
</dbReference>
<dbReference type="OrthoDB" id="1658288at2759"/>
<evidence type="ECO:0000259" key="6">
    <source>
        <dbReference type="PROSITE" id="PS51635"/>
    </source>
</evidence>